<dbReference type="AlphaFoldDB" id="A0A1Y1UR25"/>
<evidence type="ECO:0000313" key="1">
    <source>
        <dbReference type="EMBL" id="ORX39934.1"/>
    </source>
</evidence>
<evidence type="ECO:0000313" key="2">
    <source>
        <dbReference type="Proteomes" id="UP000193218"/>
    </source>
</evidence>
<proteinExistence type="predicted"/>
<protein>
    <submittedName>
        <fullName evidence="1">Uncharacterized protein</fullName>
    </submittedName>
</protein>
<dbReference type="EMBL" id="NBSH01000002">
    <property type="protein sequence ID" value="ORX39934.1"/>
    <property type="molecule type" value="Genomic_DNA"/>
</dbReference>
<reference evidence="1 2" key="1">
    <citation type="submission" date="2017-03" db="EMBL/GenBank/DDBJ databases">
        <title>Widespread Adenine N6-methylation of Active Genes in Fungi.</title>
        <authorList>
            <consortium name="DOE Joint Genome Institute"/>
            <person name="Mondo S.J."/>
            <person name="Dannebaum R.O."/>
            <person name="Kuo R.C."/>
            <person name="Louie K.B."/>
            <person name="Bewick A.J."/>
            <person name="Labutti K."/>
            <person name="Haridas S."/>
            <person name="Kuo A."/>
            <person name="Salamov A."/>
            <person name="Ahrendt S.R."/>
            <person name="Lau R."/>
            <person name="Bowen B.P."/>
            <person name="Lipzen A."/>
            <person name="Sullivan W."/>
            <person name="Andreopoulos W.B."/>
            <person name="Clum A."/>
            <person name="Lindquist E."/>
            <person name="Daum C."/>
            <person name="Northen T.R."/>
            <person name="Ramamoorthy G."/>
            <person name="Schmitz R.J."/>
            <person name="Gryganskyi A."/>
            <person name="Culley D."/>
            <person name="Magnuson J."/>
            <person name="James T.Y."/>
            <person name="O'Malley M.A."/>
            <person name="Stajich J.E."/>
            <person name="Spatafora J.W."/>
            <person name="Visel A."/>
            <person name="Grigoriev I.V."/>
        </authorList>
    </citation>
    <scope>NUCLEOTIDE SEQUENCE [LARGE SCALE GENOMIC DNA]</scope>
    <source>
        <strain evidence="1 2">NRRL Y-17943</strain>
    </source>
</reference>
<gene>
    <name evidence="1" type="ORF">BD324DRAFT_615583</name>
</gene>
<sequence length="304" mass="34249">MNDWPEDAHLPIDILPIVARHLASDRSLHSLATLLQLSTEHHRQLQSLLYSDLVFSSDASFASFLRATENRIELLSLVEIVKIDEVPSHDTTEQVLRLVERVPGHRIFPRVHTVIVSEYALRQLAESAPSVVYNASRALFKRQEAFFRLAQPRILREVCPGDLRTSIPISELVGLAARLQESWAKLECIERRGAESDSILSLTFVPGAHVVLGFHLVRLPQCRFPVGWSDTLVAAYLSLLCRRGQPERMADETVEDASWPESRRQAFLRYIQFGLATALERGSSSTVQRNAPWKLAVSVGPMRS</sequence>
<dbReference type="InParanoid" id="A0A1Y1UR25"/>
<dbReference type="RefSeq" id="XP_021873719.1">
    <property type="nucleotide sequence ID" value="XM_022014740.1"/>
</dbReference>
<organism evidence="1 2">
    <name type="scientific">Kockovaella imperatae</name>
    <dbReference type="NCBI Taxonomy" id="4999"/>
    <lineage>
        <taxon>Eukaryota</taxon>
        <taxon>Fungi</taxon>
        <taxon>Dikarya</taxon>
        <taxon>Basidiomycota</taxon>
        <taxon>Agaricomycotina</taxon>
        <taxon>Tremellomycetes</taxon>
        <taxon>Tremellales</taxon>
        <taxon>Cuniculitremaceae</taxon>
        <taxon>Kockovaella</taxon>
    </lineage>
</organism>
<dbReference type="GeneID" id="33556548"/>
<accession>A0A1Y1UR25</accession>
<comment type="caution">
    <text evidence="1">The sequence shown here is derived from an EMBL/GenBank/DDBJ whole genome shotgun (WGS) entry which is preliminary data.</text>
</comment>
<name>A0A1Y1UR25_9TREE</name>
<dbReference type="Proteomes" id="UP000193218">
    <property type="component" value="Unassembled WGS sequence"/>
</dbReference>
<keyword evidence="2" id="KW-1185">Reference proteome</keyword>